<keyword evidence="3" id="KW-0520">NAD</keyword>
<dbReference type="GO" id="GO:0016491">
    <property type="term" value="F:oxidoreductase activity"/>
    <property type="evidence" value="ECO:0007669"/>
    <property type="project" value="UniProtKB-KW"/>
</dbReference>
<proteinExistence type="inferred from homology"/>
<dbReference type="InterPro" id="IPR002347">
    <property type="entry name" value="SDR_fam"/>
</dbReference>
<dbReference type="PANTHER" id="PTHR24321:SF8">
    <property type="entry name" value="ESTRADIOL 17-BETA-DEHYDROGENASE 8-RELATED"/>
    <property type="match status" value="1"/>
</dbReference>
<evidence type="ECO:0000256" key="2">
    <source>
        <dbReference type="ARBA" id="ARBA00023002"/>
    </source>
</evidence>
<dbReference type="Gene3D" id="3.40.50.720">
    <property type="entry name" value="NAD(P)-binding Rossmann-like Domain"/>
    <property type="match status" value="1"/>
</dbReference>
<keyword evidence="2" id="KW-0560">Oxidoreductase</keyword>
<dbReference type="RefSeq" id="WP_353713607.1">
    <property type="nucleotide sequence ID" value="NZ_CP159280.1"/>
</dbReference>
<geneLocation type="plasmid" evidence="5">
    <name>unnamed</name>
</geneLocation>
<comment type="similarity">
    <text evidence="1">Belongs to the short-chain dehydrogenases/reductases (SDR) family.</text>
</comment>
<evidence type="ECO:0000259" key="4">
    <source>
        <dbReference type="SMART" id="SM00822"/>
    </source>
</evidence>
<dbReference type="SMART" id="SM00822">
    <property type="entry name" value="PKS_KR"/>
    <property type="match status" value="1"/>
</dbReference>
<sequence length="255" mass="26073">MSSTINTNVNLDFRGRVALITGAARGQGLVTAEHMLSLGARVVLTDIDTEEGQQAAANLGDGATYLTLDVSDAGAWAECVATATSTFQEAPTILINNAALYRPARVEEVSSEDFMSHIGVNLHGPLLGIQALLPAMTAAGTGSVVNVSSVAGIGGFEGIVAYTASKWGLRGLTKACAKELGPRGIRVNSVIPGLIETRMASLNSAATNAAYVAESPLRRIGQPIEVAAASAFLASESASFITGAEIVVDGGLTLS</sequence>
<dbReference type="InterPro" id="IPR036291">
    <property type="entry name" value="NAD(P)-bd_dom_sf"/>
</dbReference>
<name>A0AAU8EYN0_9MICC</name>
<protein>
    <submittedName>
        <fullName evidence="5">SDR family NAD(P)-dependent oxidoreductase</fullName>
    </submittedName>
</protein>
<dbReference type="FunFam" id="3.40.50.720:FF:000084">
    <property type="entry name" value="Short-chain dehydrogenase reductase"/>
    <property type="match status" value="1"/>
</dbReference>
<feature type="domain" description="Ketoreductase" evidence="4">
    <location>
        <begin position="16"/>
        <end position="194"/>
    </location>
</feature>
<evidence type="ECO:0000256" key="1">
    <source>
        <dbReference type="ARBA" id="ARBA00006484"/>
    </source>
</evidence>
<evidence type="ECO:0000313" key="5">
    <source>
        <dbReference type="EMBL" id="XCH13926.1"/>
    </source>
</evidence>
<evidence type="ECO:0000256" key="3">
    <source>
        <dbReference type="ARBA" id="ARBA00023027"/>
    </source>
</evidence>
<keyword evidence="5" id="KW-0614">Plasmid</keyword>
<dbReference type="NCBIfam" id="NF005559">
    <property type="entry name" value="PRK07231.1"/>
    <property type="match status" value="1"/>
</dbReference>
<dbReference type="PANTHER" id="PTHR24321">
    <property type="entry name" value="DEHYDROGENASES, SHORT CHAIN"/>
    <property type="match status" value="1"/>
</dbReference>
<accession>A0AAU8EYN0</accession>
<dbReference type="Pfam" id="PF13561">
    <property type="entry name" value="adh_short_C2"/>
    <property type="match status" value="1"/>
</dbReference>
<dbReference type="PRINTS" id="PR00080">
    <property type="entry name" value="SDRFAMILY"/>
</dbReference>
<dbReference type="AlphaFoldDB" id="A0AAU8EYN0"/>
<dbReference type="SUPFAM" id="SSF51735">
    <property type="entry name" value="NAD(P)-binding Rossmann-fold domains"/>
    <property type="match status" value="1"/>
</dbReference>
<reference evidence="5" key="1">
    <citation type="submission" date="2024-06" db="EMBL/GenBank/DDBJ databases">
        <title>Biodegradation of dimethachlon by Arthrobacter sp. K5: mechanistic insights and ecological implications.</title>
        <authorList>
            <person name="Hu S."/>
            <person name="Lu P."/>
        </authorList>
    </citation>
    <scope>NUCLEOTIDE SEQUENCE</scope>
    <source>
        <strain evidence="5">K5</strain>
        <plasmid evidence="5">unnamed</plasmid>
    </source>
</reference>
<dbReference type="PRINTS" id="PR00081">
    <property type="entry name" value="GDHRDH"/>
</dbReference>
<dbReference type="EMBL" id="CP159280">
    <property type="protein sequence ID" value="XCH13926.1"/>
    <property type="molecule type" value="Genomic_DNA"/>
</dbReference>
<gene>
    <name evidence="5" type="ORF">ABRP34_22745</name>
</gene>
<dbReference type="InterPro" id="IPR057326">
    <property type="entry name" value="KR_dom"/>
</dbReference>
<organism evidence="5">
    <name type="scientific">Arthrobacter sp. K5</name>
    <dbReference type="NCBI Taxonomy" id="2839623"/>
    <lineage>
        <taxon>Bacteria</taxon>
        <taxon>Bacillati</taxon>
        <taxon>Actinomycetota</taxon>
        <taxon>Actinomycetes</taxon>
        <taxon>Micrococcales</taxon>
        <taxon>Micrococcaceae</taxon>
        <taxon>Arthrobacter</taxon>
    </lineage>
</organism>